<dbReference type="AlphaFoldDB" id="A0A1Y0CWE3"/>
<keyword evidence="2" id="KW-1185">Reference proteome</keyword>
<reference evidence="2" key="1">
    <citation type="submission" date="2017-05" db="EMBL/GenBank/DDBJ databases">
        <authorList>
            <person name="Sung H."/>
        </authorList>
    </citation>
    <scope>NUCLEOTIDE SEQUENCE [LARGE SCALE GENOMIC DNA]</scope>
    <source>
        <strain evidence="2">AMac2203</strain>
    </source>
</reference>
<gene>
    <name evidence="1" type="ORF">CBP12_02865</name>
</gene>
<sequence length="341" mass="38647">MTEHHHWQLISTDDYQCPSAPLIVRLQRQRRRVLRTLKLVKSDSYALGDVQSGTEEANFSTDKLPIALSTYISETPWSSALCVLLDPPFSGTSAMAKTWAKHQARSTLTPPTLSHIKYVDIDGWWQQQSAHVHAQTSQFEPDNAWLIPDLTAYFLRCTGHMAFINAWLPRALAGEFGAGIVVCNSWAFAFLSHNWPAEVVNSHCLAPATPQLLRQLGFSGKHHQLARLLGEARGNLGVAWEIWQHHYKQQQALPELPLNTNDNTCFILYSLLIHNSLSFEELGQVIANLSEHELALQLLSLKETGVIEQSSEREPQWQVRALAYMRVREFLGGRDYLLDKF</sequence>
<evidence type="ECO:0000313" key="1">
    <source>
        <dbReference type="EMBL" id="ART79217.1"/>
    </source>
</evidence>
<proteinExistence type="predicted"/>
<dbReference type="KEGG" id="ocm:CBP12_02865"/>
<dbReference type="Proteomes" id="UP000243793">
    <property type="component" value="Chromosome"/>
</dbReference>
<evidence type="ECO:0000313" key="2">
    <source>
        <dbReference type="Proteomes" id="UP000243793"/>
    </source>
</evidence>
<protein>
    <submittedName>
        <fullName evidence="1">Uncharacterized protein</fullName>
    </submittedName>
</protein>
<dbReference type="RefSeq" id="WP_086962772.1">
    <property type="nucleotide sequence ID" value="NZ_CP021376.1"/>
</dbReference>
<dbReference type="EMBL" id="CP021376">
    <property type="protein sequence ID" value="ART79217.1"/>
    <property type="molecule type" value="Genomic_DNA"/>
</dbReference>
<organism evidence="1 2">
    <name type="scientific">Oceanisphaera avium</name>
    <dbReference type="NCBI Taxonomy" id="1903694"/>
    <lineage>
        <taxon>Bacteria</taxon>
        <taxon>Pseudomonadati</taxon>
        <taxon>Pseudomonadota</taxon>
        <taxon>Gammaproteobacteria</taxon>
        <taxon>Aeromonadales</taxon>
        <taxon>Aeromonadaceae</taxon>
        <taxon>Oceanisphaera</taxon>
    </lineage>
</organism>
<accession>A0A1Y0CWE3</accession>
<name>A0A1Y0CWE3_9GAMM</name>
<dbReference type="OrthoDB" id="258935at2"/>